<organism evidence="1 2">
    <name type="scientific">Hymenobacter terrestris</name>
    <dbReference type="NCBI Taxonomy" id="2748310"/>
    <lineage>
        <taxon>Bacteria</taxon>
        <taxon>Pseudomonadati</taxon>
        <taxon>Bacteroidota</taxon>
        <taxon>Cytophagia</taxon>
        <taxon>Cytophagales</taxon>
        <taxon>Hymenobacteraceae</taxon>
        <taxon>Hymenobacter</taxon>
    </lineage>
</organism>
<reference evidence="1 2" key="1">
    <citation type="submission" date="2020-05" db="EMBL/GenBank/DDBJ databases">
        <title>Hymenobacter terrestris sp. nov. and Hymenobacter lapidiphilus sp. nov., isolated from regoliths in Antarctica.</title>
        <authorList>
            <person name="Sedlacek I."/>
            <person name="Pantucek R."/>
            <person name="Zeman M."/>
            <person name="Holochova P."/>
            <person name="Kralova S."/>
            <person name="Stankova E."/>
            <person name="Sedo O."/>
            <person name="Micenkova L."/>
            <person name="Svec P."/>
            <person name="Gupta V."/>
            <person name="Sood U."/>
            <person name="Korpole U.S."/>
            <person name="Lal R."/>
        </authorList>
    </citation>
    <scope>NUCLEOTIDE SEQUENCE [LARGE SCALE GENOMIC DNA]</scope>
    <source>
        <strain evidence="1 2">P5252</strain>
    </source>
</reference>
<keyword evidence="2" id="KW-1185">Reference proteome</keyword>
<sequence>MSLKAKSIIVAIFILFVLLKIISSTSDSYNHVKRSLSNIQHLEFAQVKSIELYPLPDPVSLIDYPIVIRDTATIREFVSRYKVLGKNRSGNGKLPGDWQVMVNFKLNDGQEVYSRVYHNEHADLVFIQDPQHSNAMGLEDLLVDANHGVSKLIENCK</sequence>
<protein>
    <recommendedName>
        <fullName evidence="3">DUF1330 domain-containing protein</fullName>
    </recommendedName>
</protein>
<proteinExistence type="predicted"/>
<gene>
    <name evidence="1" type="ORF">HW556_07785</name>
</gene>
<dbReference type="EMBL" id="JABKAV010000016">
    <property type="protein sequence ID" value="NVO84780.1"/>
    <property type="molecule type" value="Genomic_DNA"/>
</dbReference>
<evidence type="ECO:0000313" key="2">
    <source>
        <dbReference type="Proteomes" id="UP000626554"/>
    </source>
</evidence>
<evidence type="ECO:0000313" key="1">
    <source>
        <dbReference type="EMBL" id="NVO84780.1"/>
    </source>
</evidence>
<name>A0ABX2Q384_9BACT</name>
<evidence type="ECO:0008006" key="3">
    <source>
        <dbReference type="Google" id="ProtNLM"/>
    </source>
</evidence>
<accession>A0ABX2Q384</accession>
<comment type="caution">
    <text evidence="1">The sequence shown here is derived from an EMBL/GenBank/DDBJ whole genome shotgun (WGS) entry which is preliminary data.</text>
</comment>
<dbReference type="Proteomes" id="UP000626554">
    <property type="component" value="Unassembled WGS sequence"/>
</dbReference>